<evidence type="ECO:0000256" key="6">
    <source>
        <dbReference type="ARBA" id="ARBA00048574"/>
    </source>
</evidence>
<keyword evidence="2 7" id="KW-0808">Transferase</keyword>
<dbReference type="AlphaFoldDB" id="A8RG95"/>
<dbReference type="PANTHER" id="PTHR30201">
    <property type="entry name" value="TRIPHOSPHORIBOSYL-DEPHOSPHO-COA SYNTHASE"/>
    <property type="match status" value="1"/>
</dbReference>
<dbReference type="Pfam" id="PF03802">
    <property type="entry name" value="CitX"/>
    <property type="match status" value="1"/>
</dbReference>
<sequence length="475" mass="53696">MKQRRVYMDINLSTLVTGREVSLKDMLDAREHRQEVQRMLLSEHHLPVISFTLNIVGPVKVFPLALRTFHEGIRLIETQCHAWKIPIIATYSTTSHAGHEYFWAVDGDARFIKENLCLLEDSVALGRLFDIDVIQTDGMKISRTDLGFSTRKCLICNQEAFVCSRARTHSVKELLEQECQIMTNYFAKQHARKLSSLSMQALLYEVSVTPKPGLVDRNNTGAHQDMDIFTFEASAVSLNHYFEQFALCGIENGHEPFSRIFSRLRSLGIQAEETMFRATNQVNTHKGLIFSLAIMNGALGYMYANHIPYSPDALLKINRKLVADVLEDFNDVTVENARTNGERLYALYGMKGARGEALSGYHTVLKKALPVLKHQLDRGLSLNDAGAVTLLYIIAHSEDTNIVNRSSYHSMKKIQALLRETLNDPEFINKDPIPYIESLDREFIKNNISPGGSADLLALTFFLYLFENSGLSSIL</sequence>
<proteinExistence type="inferred from homology"/>
<dbReference type="HOGENOM" id="CLU_048409_1_0_9"/>
<dbReference type="GO" id="GO:0050519">
    <property type="term" value="F:holo-citrate lyase synthase activity"/>
    <property type="evidence" value="ECO:0007669"/>
    <property type="project" value="UniProtKB-EC"/>
</dbReference>
<dbReference type="Gene3D" id="1.10.4200.10">
    <property type="entry name" value="Triphosphoribosyl-dephospho-CoA protein"/>
    <property type="match status" value="1"/>
</dbReference>
<dbReference type="GO" id="GO:0005524">
    <property type="term" value="F:ATP binding"/>
    <property type="evidence" value="ECO:0007669"/>
    <property type="project" value="UniProtKB-KW"/>
</dbReference>
<evidence type="ECO:0000256" key="2">
    <source>
        <dbReference type="ARBA" id="ARBA00022679"/>
    </source>
</evidence>
<evidence type="ECO:0000256" key="3">
    <source>
        <dbReference type="ARBA" id="ARBA00022695"/>
    </source>
</evidence>
<dbReference type="EC" id="2.4.2.52" evidence="7"/>
<dbReference type="GO" id="GO:0051191">
    <property type="term" value="P:prosthetic group biosynthetic process"/>
    <property type="evidence" value="ECO:0007669"/>
    <property type="project" value="InterPro"/>
</dbReference>
<evidence type="ECO:0000256" key="1">
    <source>
        <dbReference type="ARBA" id="ARBA00001210"/>
    </source>
</evidence>
<evidence type="ECO:0000256" key="4">
    <source>
        <dbReference type="ARBA" id="ARBA00022741"/>
    </source>
</evidence>
<dbReference type="InterPro" id="IPR002736">
    <property type="entry name" value="CitG"/>
</dbReference>
<dbReference type="GO" id="GO:0046917">
    <property type="term" value="F:triphosphoribosyl-dephospho-CoA synthase activity"/>
    <property type="evidence" value="ECO:0007669"/>
    <property type="project" value="UniProtKB-UniRule"/>
</dbReference>
<dbReference type="PANTHER" id="PTHR30201:SF2">
    <property type="entry name" value="2-(5''-TRIPHOSPHORIBOSYL)-3'-DEPHOSPHOCOENZYME-A SYNTHASE"/>
    <property type="match status" value="1"/>
</dbReference>
<keyword evidence="3" id="KW-0548">Nucleotidyltransferase</keyword>
<comment type="similarity">
    <text evidence="7">Belongs to the CitG/MdcB family.</text>
</comment>
<dbReference type="InterPro" id="IPR017551">
    <property type="entry name" value="TriPribosyl-deP-CoA_syn_CitG"/>
</dbReference>
<evidence type="ECO:0000256" key="7">
    <source>
        <dbReference type="HAMAP-Rule" id="MF_00397"/>
    </source>
</evidence>
<name>A8RG95_ENTBW</name>
<dbReference type="eggNOG" id="COG3697">
    <property type="taxonomic scope" value="Bacteria"/>
</dbReference>
<dbReference type="Pfam" id="PF01874">
    <property type="entry name" value="CitG"/>
    <property type="match status" value="1"/>
</dbReference>
<comment type="catalytic activity">
    <reaction evidence="6">
        <text>apo-[citrate lyase ACP] + 2'-(5''-triphospho-alpha-D-ribosyl)-3'-dephospho-CoA = holo-[citrate lyase ACP] + diphosphate</text>
        <dbReference type="Rhea" id="RHEA:16333"/>
        <dbReference type="Rhea" id="RHEA-COMP:10157"/>
        <dbReference type="Rhea" id="RHEA-COMP:10158"/>
        <dbReference type="ChEBI" id="CHEBI:29999"/>
        <dbReference type="ChEBI" id="CHEBI:33019"/>
        <dbReference type="ChEBI" id="CHEBI:61378"/>
        <dbReference type="ChEBI" id="CHEBI:82683"/>
        <dbReference type="EC" id="2.7.7.61"/>
    </reaction>
</comment>
<protein>
    <recommendedName>
        <fullName evidence="7">Probable 2-(5''-triphosphoribosyl)-3'-dephosphocoenzyme-A synthase</fullName>
        <shortName evidence="7">2-(5''-triphosphoribosyl)-3'-dephospho-CoA synthase</shortName>
        <ecNumber evidence="7">2.4.2.52</ecNumber>
    </recommendedName>
</protein>
<gene>
    <name evidence="7" type="primary">citG</name>
    <name evidence="8" type="ORF">CLOBOL_00080</name>
</gene>
<dbReference type="InterPro" id="IPR005551">
    <property type="entry name" value="CitX"/>
</dbReference>
<reference evidence="8 9" key="1">
    <citation type="submission" date="2007-08" db="EMBL/GenBank/DDBJ databases">
        <authorList>
            <person name="Fulton L."/>
            <person name="Clifton S."/>
            <person name="Fulton B."/>
            <person name="Xu J."/>
            <person name="Minx P."/>
            <person name="Pepin K.H."/>
            <person name="Johnson M."/>
            <person name="Thiruvilangam P."/>
            <person name="Bhonagiri V."/>
            <person name="Nash W.E."/>
            <person name="Mardis E.R."/>
            <person name="Wilson R.K."/>
        </authorList>
    </citation>
    <scope>NUCLEOTIDE SEQUENCE [LARGE SCALE GENOMIC DNA]</scope>
    <source>
        <strain evidence="9">ATCC BAA-613 / DSM 15670 / CCUG 46953 / JCM 12243 / WAL 16351</strain>
    </source>
</reference>
<evidence type="ECO:0000313" key="9">
    <source>
        <dbReference type="Proteomes" id="UP000005396"/>
    </source>
</evidence>
<comment type="caution">
    <text evidence="8">The sequence shown here is derived from an EMBL/GenBank/DDBJ whole genome shotgun (WGS) entry which is preliminary data.</text>
</comment>
<keyword evidence="4 7" id="KW-0547">Nucleotide-binding</keyword>
<organism evidence="8 9">
    <name type="scientific">Enterocloster bolteae (strain ATCC BAA-613 / DSM 15670 / CCUG 46953 / JCM 12243 / WAL 16351)</name>
    <name type="common">Clostridium bolteae</name>
    <dbReference type="NCBI Taxonomy" id="411902"/>
    <lineage>
        <taxon>Bacteria</taxon>
        <taxon>Bacillati</taxon>
        <taxon>Bacillota</taxon>
        <taxon>Clostridia</taxon>
        <taxon>Lachnospirales</taxon>
        <taxon>Lachnospiraceae</taxon>
        <taxon>Enterocloster</taxon>
    </lineage>
</organism>
<reference evidence="8 9" key="2">
    <citation type="submission" date="2007-09" db="EMBL/GenBank/DDBJ databases">
        <title>Draft genome sequence of Clostridium bolteae (ATCC BAA-613).</title>
        <authorList>
            <person name="Sudarsanam P."/>
            <person name="Ley R."/>
            <person name="Guruge J."/>
            <person name="Turnbaugh P.J."/>
            <person name="Mahowald M."/>
            <person name="Liep D."/>
            <person name="Gordon J."/>
        </authorList>
    </citation>
    <scope>NUCLEOTIDE SEQUENCE [LARGE SCALE GENOMIC DNA]</scope>
    <source>
        <strain evidence="9">ATCC BAA-613 / DSM 15670 / CCUG 46953 / JCM 12243 / WAL 16351</strain>
    </source>
</reference>
<keyword evidence="5 7" id="KW-0067">ATP-binding</keyword>
<dbReference type="HAMAP" id="MF_00397">
    <property type="entry name" value="CitG"/>
    <property type="match status" value="1"/>
</dbReference>
<dbReference type="EMBL" id="ABCC02000001">
    <property type="protein sequence ID" value="EDP19613.1"/>
    <property type="molecule type" value="Genomic_DNA"/>
</dbReference>
<accession>A8RG95</accession>
<dbReference type="NCBIfam" id="TIGR03125">
    <property type="entry name" value="citrate_citG"/>
    <property type="match status" value="1"/>
</dbReference>
<dbReference type="PaxDb" id="411902-CLOBOL_00080"/>
<dbReference type="eggNOG" id="COG1767">
    <property type="taxonomic scope" value="Bacteria"/>
</dbReference>
<dbReference type="NCBIfam" id="TIGR03124">
    <property type="entry name" value="citrate_citX"/>
    <property type="match status" value="1"/>
</dbReference>
<comment type="catalytic activity">
    <reaction evidence="1 7">
        <text>3'-dephospho-CoA + ATP = 2'-(5''-triphospho-alpha-D-ribosyl)-3'-dephospho-CoA + adenine</text>
        <dbReference type="Rhea" id="RHEA:15117"/>
        <dbReference type="ChEBI" id="CHEBI:16708"/>
        <dbReference type="ChEBI" id="CHEBI:30616"/>
        <dbReference type="ChEBI" id="CHEBI:57328"/>
        <dbReference type="ChEBI" id="CHEBI:61378"/>
        <dbReference type="EC" id="2.4.2.52"/>
    </reaction>
</comment>
<evidence type="ECO:0000313" key="8">
    <source>
        <dbReference type="EMBL" id="EDP19613.1"/>
    </source>
</evidence>
<evidence type="ECO:0000256" key="5">
    <source>
        <dbReference type="ARBA" id="ARBA00022840"/>
    </source>
</evidence>
<dbReference type="Proteomes" id="UP000005396">
    <property type="component" value="Unassembled WGS sequence"/>
</dbReference>